<dbReference type="InterPro" id="IPR051358">
    <property type="entry name" value="TF_AMS/ICE1/BHLH6-like"/>
</dbReference>
<accession>A0AA38TS48</accession>
<evidence type="ECO:0000256" key="6">
    <source>
        <dbReference type="SAM" id="MobiDB-lite"/>
    </source>
</evidence>
<dbReference type="Pfam" id="PF14215">
    <property type="entry name" value="bHLH-MYC_N"/>
    <property type="match status" value="2"/>
</dbReference>
<evidence type="ECO:0000256" key="4">
    <source>
        <dbReference type="ARBA" id="ARBA00023242"/>
    </source>
</evidence>
<dbReference type="PANTHER" id="PTHR31945">
    <property type="entry name" value="TRANSCRIPTION FACTOR SCREAM2-RELATED"/>
    <property type="match status" value="1"/>
</dbReference>
<feature type="domain" description="BHLH" evidence="7">
    <location>
        <begin position="504"/>
        <end position="553"/>
    </location>
</feature>
<dbReference type="SMART" id="SM00353">
    <property type="entry name" value="HLH"/>
    <property type="match status" value="2"/>
</dbReference>
<dbReference type="InterPro" id="IPR036638">
    <property type="entry name" value="HLH_DNA-bd_sf"/>
</dbReference>
<dbReference type="GO" id="GO:0043565">
    <property type="term" value="F:sequence-specific DNA binding"/>
    <property type="evidence" value="ECO:0007669"/>
    <property type="project" value="TreeGrafter"/>
</dbReference>
<name>A0AA38TS48_9ASTR</name>
<dbReference type="GO" id="GO:0046983">
    <property type="term" value="F:protein dimerization activity"/>
    <property type="evidence" value="ECO:0007669"/>
    <property type="project" value="InterPro"/>
</dbReference>
<keyword evidence="2" id="KW-0805">Transcription regulation</keyword>
<evidence type="ECO:0000256" key="2">
    <source>
        <dbReference type="ARBA" id="ARBA00023015"/>
    </source>
</evidence>
<gene>
    <name evidence="8" type="ORF">OSB04_005706</name>
</gene>
<keyword evidence="5" id="KW-0175">Coiled coil</keyword>
<feature type="coiled-coil region" evidence="5">
    <location>
        <begin position="543"/>
        <end position="577"/>
    </location>
</feature>
<feature type="compositionally biased region" description="Polar residues" evidence="6">
    <location>
        <begin position="62"/>
        <end position="77"/>
    </location>
</feature>
<feature type="compositionally biased region" description="Basic residues" evidence="6">
    <location>
        <begin position="1529"/>
        <end position="1545"/>
    </location>
</feature>
<dbReference type="PROSITE" id="PS50888">
    <property type="entry name" value="BHLH"/>
    <property type="match status" value="2"/>
</dbReference>
<dbReference type="GO" id="GO:0005634">
    <property type="term" value="C:nucleus"/>
    <property type="evidence" value="ECO:0007669"/>
    <property type="project" value="UniProtKB-SubCell"/>
</dbReference>
<dbReference type="InterPro" id="IPR054502">
    <property type="entry name" value="bHLH-TF_ACT-like_plant"/>
</dbReference>
<evidence type="ECO:0000313" key="8">
    <source>
        <dbReference type="EMBL" id="KAJ9560546.1"/>
    </source>
</evidence>
<feature type="compositionally biased region" description="Low complexity" evidence="6">
    <location>
        <begin position="1259"/>
        <end position="1270"/>
    </location>
</feature>
<dbReference type="Gene3D" id="4.10.280.10">
    <property type="entry name" value="Helix-loop-helix DNA-binding domain"/>
    <property type="match status" value="2"/>
</dbReference>
<protein>
    <recommendedName>
        <fullName evidence="7">BHLH domain-containing protein</fullName>
    </recommendedName>
</protein>
<dbReference type="EMBL" id="JARYMX010000002">
    <property type="protein sequence ID" value="KAJ9560546.1"/>
    <property type="molecule type" value="Genomic_DNA"/>
</dbReference>
<feature type="region of interest" description="Disordered" evidence="6">
    <location>
        <begin position="55"/>
        <end position="131"/>
    </location>
</feature>
<proteinExistence type="predicted"/>
<dbReference type="GO" id="GO:0003700">
    <property type="term" value="F:DNA-binding transcription factor activity"/>
    <property type="evidence" value="ECO:0007669"/>
    <property type="project" value="TreeGrafter"/>
</dbReference>
<reference evidence="8" key="1">
    <citation type="submission" date="2023-03" db="EMBL/GenBank/DDBJ databases">
        <title>Chromosome-scale reference genome and RAD-based genetic map of yellow starthistle (Centaurea solstitialis) reveal putative structural variation and QTLs associated with invader traits.</title>
        <authorList>
            <person name="Reatini B."/>
            <person name="Cang F.A."/>
            <person name="Jiang Q."/>
            <person name="Mckibben M.T.W."/>
            <person name="Barker M.S."/>
            <person name="Rieseberg L.H."/>
            <person name="Dlugosch K.M."/>
        </authorList>
    </citation>
    <scope>NUCLEOTIDE SEQUENCE</scope>
    <source>
        <strain evidence="8">CAN-66</strain>
        <tissue evidence="8">Leaf</tissue>
    </source>
</reference>
<comment type="caution">
    <text evidence="8">The sequence shown here is derived from an EMBL/GenBank/DDBJ whole genome shotgun (WGS) entry which is preliminary data.</text>
</comment>
<sequence>MNRNPGSSSCPSRGKRPAKPEASSNPLFNIKVSYTGFDPQYPPDYVVQVSSKGFSLKISHPGSPSQAPHPRSSSQAPYQPFPHPGDSSQFSSPNWGFQTSPFPQPVVDDNPSDEEEIDPPQPADEGPQPSTELERDLRFYTAPHGHHQERAMEGIQEMMERLRSIVGPESWDYCVLWKPSKDQRWIEWVDCCCSGSYGGGGGGGEDNDGGGEMVFECKDVLFHHPTTHVCHLLSLLPSSMPFDSIGIYGQTIISNQPRWLNLSNSDFSDDQENLGTKALIPVPIGLVELFVSKQISEDESIINFVTAMFNMPPIDHHPMLNSNNNNNNNVESSFSVNMDGLDDGESKDYLLLDDHQKDPHFQPPISPATMLENLNLTTPNNNSNISSDLHPMNFLQHFNYSTDHNRNANNIMFINHDDPFDPQDNVGFDHEIDMALQGQLMNQKQQSHLMDPPLENNNNNNNIGTKKQGIINNNNDINRSDSVSDCSDQNDEEDDPKCRRRNGKPQSKNLVAERKRRKKLNDRLYTLRSLVPKITKLDRASILKDAIEYVMELKRQVEELQNELEENSDDEDTTNNQSTIVEQEVMHANGSNRKRRYSNGHGMLVNGGPQLEAYSGIGTIEVSKHNQDIEDANEKGQQMEPQVEVVSLDGNEFFVKVFCEHKMGGFVRLMEAFNSLGLELTNVNVTSFRCLVLNVFKVERKDSEMVQADHRANVPKFRPPSLWRKSNRVSLSDNGVQFDWRWRRRPKEGRESEEIDVVRELCETCNLGEGEEKWTWALEGNGAFTISSLRIAIDDTGLRRAGPSTGPMAPWPTFVDPTSRPLSLANLVKLGMNLECILCPLCKEKRETLNHLLVECEKSKEVRVVVNSWWNSMSVNVTRMEELIASTADHGSHNRKMESVKEVVKQGYVWVIWKYRNGVLFNNDSFESWQMTFNRYIHIAAMEGIQEMMERLRSIVGHESWDYCVLWKASKDQRWIEWVDCCCSGSSGGGGGGEDDDGGGEMVFECKDVLFHHPTTNVCHLLSLLPSSMPFDSTGIYGQTMISNQPRWLNLSNSDFSDDQENLGTKALIPVPIGLVELFVSKQISEDEGIINFVTAMFNMPPIDNHPMLNSNNNNNNVESSFSVNMDGLDDGESKDYLLLDDNQKDPHFQPPISPATMFENLNLTTHNNNSNISSDFHPMNFLQHFNYSTNHNRNTNNIMFINHDDPFDPQDNVEYDHEIDMALQGQLMNQNKQPHLMDPPLENNNNNIATKKQVIINNSNDINRSDSVSECSDQNDEEDDPKCRRRNGKPQSKNLVAERKRRKKLNDRLYTLRSLVPNITKLDKASILKDAIEYVMELKRQVEELQNELEENSDDEGTTNNQSTIVEQEVMHANGSIRKRQYGNGHGMLVNGGPQFEAYSGIGTIEVSKHNPDIEDANEKGQQMEPQVEVVSLDGNEFFVKVFCEHIMGGFVRLMEAFNSLGLELTNVNVTSFRCLVLNVFKVERKDSEMVQADHVRESLLEITRNPSKGWPETSTKPLENGHGIMDHHHHHHQNHNHHHNHHSHLYNHQQKAQYHYNAIYQVLN</sequence>
<keyword evidence="9" id="KW-1185">Reference proteome</keyword>
<keyword evidence="3" id="KW-0804">Transcription</keyword>
<feature type="region of interest" description="Disordered" evidence="6">
    <location>
        <begin position="1259"/>
        <end position="1302"/>
    </location>
</feature>
<evidence type="ECO:0000313" key="9">
    <source>
        <dbReference type="Proteomes" id="UP001172457"/>
    </source>
</evidence>
<evidence type="ECO:0000256" key="3">
    <source>
        <dbReference type="ARBA" id="ARBA00023163"/>
    </source>
</evidence>
<feature type="region of interest" description="Disordered" evidence="6">
    <location>
        <begin position="1508"/>
        <end position="1545"/>
    </location>
</feature>
<feature type="compositionally biased region" description="Polar residues" evidence="6">
    <location>
        <begin position="86"/>
        <end position="101"/>
    </location>
</feature>
<dbReference type="InterPro" id="IPR011598">
    <property type="entry name" value="bHLH_dom"/>
</dbReference>
<dbReference type="PANTHER" id="PTHR31945:SF11">
    <property type="entry name" value="TRANSCRIPTION FACTOR ABORTED MICROSPORES"/>
    <property type="match status" value="1"/>
</dbReference>
<feature type="coiled-coil region" evidence="5">
    <location>
        <begin position="1329"/>
        <end position="1363"/>
    </location>
</feature>
<dbReference type="InterPro" id="IPR025610">
    <property type="entry name" value="MYC/MYB_N"/>
</dbReference>
<feature type="compositionally biased region" description="Low complexity" evidence="6">
    <location>
        <begin position="456"/>
        <end position="485"/>
    </location>
</feature>
<feature type="domain" description="BHLH" evidence="7">
    <location>
        <begin position="1290"/>
        <end position="1339"/>
    </location>
</feature>
<organism evidence="8 9">
    <name type="scientific">Centaurea solstitialis</name>
    <name type="common">yellow star-thistle</name>
    <dbReference type="NCBI Taxonomy" id="347529"/>
    <lineage>
        <taxon>Eukaryota</taxon>
        <taxon>Viridiplantae</taxon>
        <taxon>Streptophyta</taxon>
        <taxon>Embryophyta</taxon>
        <taxon>Tracheophyta</taxon>
        <taxon>Spermatophyta</taxon>
        <taxon>Magnoliopsida</taxon>
        <taxon>eudicotyledons</taxon>
        <taxon>Gunneridae</taxon>
        <taxon>Pentapetalae</taxon>
        <taxon>asterids</taxon>
        <taxon>campanulids</taxon>
        <taxon>Asterales</taxon>
        <taxon>Asteraceae</taxon>
        <taxon>Carduoideae</taxon>
        <taxon>Cardueae</taxon>
        <taxon>Centaureinae</taxon>
        <taxon>Centaurea</taxon>
    </lineage>
</organism>
<evidence type="ECO:0000259" key="7">
    <source>
        <dbReference type="PROSITE" id="PS50888"/>
    </source>
</evidence>
<dbReference type="Proteomes" id="UP001172457">
    <property type="component" value="Chromosome 2"/>
</dbReference>
<dbReference type="SUPFAM" id="SSF47459">
    <property type="entry name" value="HLH, helix-loop-helix DNA-binding domain"/>
    <property type="match status" value="2"/>
</dbReference>
<feature type="region of interest" description="Disordered" evidence="6">
    <location>
        <begin position="1"/>
        <end position="26"/>
    </location>
</feature>
<evidence type="ECO:0000256" key="1">
    <source>
        <dbReference type="ARBA" id="ARBA00004123"/>
    </source>
</evidence>
<evidence type="ECO:0000256" key="5">
    <source>
        <dbReference type="SAM" id="Coils"/>
    </source>
</evidence>
<feature type="region of interest" description="Disordered" evidence="6">
    <location>
        <begin position="443"/>
        <end position="516"/>
    </location>
</feature>
<comment type="subcellular location">
    <subcellularLocation>
        <location evidence="1">Nucleus</location>
    </subcellularLocation>
</comment>
<keyword evidence="4" id="KW-0539">Nucleus</keyword>
<dbReference type="Pfam" id="PF00010">
    <property type="entry name" value="HLH"/>
    <property type="match status" value="2"/>
</dbReference>
<feature type="compositionally biased region" description="Polar residues" evidence="6">
    <location>
        <begin position="1"/>
        <end position="11"/>
    </location>
</feature>
<dbReference type="Pfam" id="PF22754">
    <property type="entry name" value="bHLH-TF_ACT-like_plant"/>
    <property type="match status" value="2"/>
</dbReference>